<evidence type="ECO:0000313" key="2">
    <source>
        <dbReference type="EMBL" id="KAK4466488.1"/>
    </source>
</evidence>
<feature type="compositionally biased region" description="Low complexity" evidence="1">
    <location>
        <begin position="60"/>
        <end position="81"/>
    </location>
</feature>
<proteinExistence type="predicted"/>
<accession>A0AAV9I0B7</accession>
<dbReference type="Proteomes" id="UP001321749">
    <property type="component" value="Unassembled WGS sequence"/>
</dbReference>
<feature type="region of interest" description="Disordered" evidence="1">
    <location>
        <begin position="1"/>
        <end position="151"/>
    </location>
</feature>
<evidence type="ECO:0000256" key="1">
    <source>
        <dbReference type="SAM" id="MobiDB-lite"/>
    </source>
</evidence>
<comment type="caution">
    <text evidence="2">The sequence shown here is derived from an EMBL/GenBank/DDBJ whole genome shotgun (WGS) entry which is preliminary data.</text>
</comment>
<sequence length="151" mass="14663">MSSSNKAPSFGKKVTPAGASAPELQEPTGKVGDTSLAAESIRSGGEFSSNPASRFKSTEVSASNNSQGSSASAPASSSSSSVGGGKPHGKNLKEGGFQGTGTGEGPLPEPGSIEDPGRMGLNKSQSGGGRGSGKKVGGEGMFAGLSNDESA</sequence>
<reference evidence="2" key="2">
    <citation type="submission" date="2023-06" db="EMBL/GenBank/DDBJ databases">
        <authorList>
            <consortium name="Lawrence Berkeley National Laboratory"/>
            <person name="Mondo S.J."/>
            <person name="Hensen N."/>
            <person name="Bonometti L."/>
            <person name="Westerberg I."/>
            <person name="Brannstrom I.O."/>
            <person name="Guillou S."/>
            <person name="Cros-Aarteil S."/>
            <person name="Calhoun S."/>
            <person name="Haridas S."/>
            <person name="Kuo A."/>
            <person name="Pangilinan J."/>
            <person name="Riley R."/>
            <person name="Labutti K."/>
            <person name="Andreopoulos B."/>
            <person name="Lipzen A."/>
            <person name="Chen C."/>
            <person name="Yanf M."/>
            <person name="Daum C."/>
            <person name="Ng V."/>
            <person name="Clum A."/>
            <person name="Steindorff A."/>
            <person name="Ohm R."/>
            <person name="Martin F."/>
            <person name="Silar P."/>
            <person name="Natvig D."/>
            <person name="Lalanne C."/>
            <person name="Gautier V."/>
            <person name="Ament-Velasquez S.L."/>
            <person name="Kruys A."/>
            <person name="Hutchinson M.I."/>
            <person name="Powell A.J."/>
            <person name="Barry K."/>
            <person name="Miller A.N."/>
            <person name="Grigoriev I.V."/>
            <person name="Debuchy R."/>
            <person name="Gladieux P."/>
            <person name="Thoren M.H."/>
            <person name="Johannesson H."/>
        </authorList>
    </citation>
    <scope>NUCLEOTIDE SEQUENCE</scope>
    <source>
        <strain evidence="2">PSN324</strain>
    </source>
</reference>
<dbReference type="EMBL" id="MU864931">
    <property type="protein sequence ID" value="KAK4466488.1"/>
    <property type="molecule type" value="Genomic_DNA"/>
</dbReference>
<feature type="compositionally biased region" description="Gly residues" evidence="1">
    <location>
        <begin position="126"/>
        <end position="141"/>
    </location>
</feature>
<dbReference type="AlphaFoldDB" id="A0AAV9I0B7"/>
<reference evidence="2" key="1">
    <citation type="journal article" date="2023" name="Mol. Phylogenet. Evol.">
        <title>Genome-scale phylogeny and comparative genomics of the fungal order Sordariales.</title>
        <authorList>
            <person name="Hensen N."/>
            <person name="Bonometti L."/>
            <person name="Westerberg I."/>
            <person name="Brannstrom I.O."/>
            <person name="Guillou S."/>
            <person name="Cros-Aarteil S."/>
            <person name="Calhoun S."/>
            <person name="Haridas S."/>
            <person name="Kuo A."/>
            <person name="Mondo S."/>
            <person name="Pangilinan J."/>
            <person name="Riley R."/>
            <person name="LaButti K."/>
            <person name="Andreopoulos B."/>
            <person name="Lipzen A."/>
            <person name="Chen C."/>
            <person name="Yan M."/>
            <person name="Daum C."/>
            <person name="Ng V."/>
            <person name="Clum A."/>
            <person name="Steindorff A."/>
            <person name="Ohm R.A."/>
            <person name="Martin F."/>
            <person name="Silar P."/>
            <person name="Natvig D.O."/>
            <person name="Lalanne C."/>
            <person name="Gautier V."/>
            <person name="Ament-Velasquez S.L."/>
            <person name="Kruys A."/>
            <person name="Hutchinson M.I."/>
            <person name="Powell A.J."/>
            <person name="Barry K."/>
            <person name="Miller A.N."/>
            <person name="Grigoriev I.V."/>
            <person name="Debuchy R."/>
            <person name="Gladieux P."/>
            <person name="Hiltunen Thoren M."/>
            <person name="Johannesson H."/>
        </authorList>
    </citation>
    <scope>NUCLEOTIDE SEQUENCE</scope>
    <source>
        <strain evidence="2">PSN324</strain>
    </source>
</reference>
<gene>
    <name evidence="2" type="ORF">QBC42DRAFT_259014</name>
</gene>
<evidence type="ECO:0000313" key="3">
    <source>
        <dbReference type="Proteomes" id="UP001321749"/>
    </source>
</evidence>
<organism evidence="2 3">
    <name type="scientific">Cladorrhinum samala</name>
    <dbReference type="NCBI Taxonomy" id="585594"/>
    <lineage>
        <taxon>Eukaryota</taxon>
        <taxon>Fungi</taxon>
        <taxon>Dikarya</taxon>
        <taxon>Ascomycota</taxon>
        <taxon>Pezizomycotina</taxon>
        <taxon>Sordariomycetes</taxon>
        <taxon>Sordariomycetidae</taxon>
        <taxon>Sordariales</taxon>
        <taxon>Podosporaceae</taxon>
        <taxon>Cladorrhinum</taxon>
    </lineage>
</organism>
<name>A0AAV9I0B7_9PEZI</name>
<keyword evidence="3" id="KW-1185">Reference proteome</keyword>
<protein>
    <submittedName>
        <fullName evidence="2">Uncharacterized protein</fullName>
    </submittedName>
</protein>